<evidence type="ECO:0000313" key="2">
    <source>
        <dbReference type="EMBL" id="MTW22945.1"/>
    </source>
</evidence>
<protein>
    <submittedName>
        <fullName evidence="2">Zinc ABC transporter substrate-binding protein</fullName>
    </submittedName>
</protein>
<feature type="chain" id="PRO_5026857937" evidence="1">
    <location>
        <begin position="21"/>
        <end position="297"/>
    </location>
</feature>
<dbReference type="PANTHER" id="PTHR42953:SF2">
    <property type="entry name" value="ADHESION PROTEIN"/>
    <property type="match status" value="1"/>
</dbReference>
<dbReference type="AlphaFoldDB" id="A0A6N8EFC3"/>
<organism evidence="2 3">
    <name type="scientific">Allochromatium palmeri</name>
    <dbReference type="NCBI Taxonomy" id="231048"/>
    <lineage>
        <taxon>Bacteria</taxon>
        <taxon>Pseudomonadati</taxon>
        <taxon>Pseudomonadota</taxon>
        <taxon>Gammaproteobacteria</taxon>
        <taxon>Chromatiales</taxon>
        <taxon>Chromatiaceae</taxon>
        <taxon>Allochromatium</taxon>
    </lineage>
</organism>
<feature type="signal peptide" evidence="1">
    <location>
        <begin position="1"/>
        <end position="20"/>
    </location>
</feature>
<dbReference type="GO" id="GO:0046872">
    <property type="term" value="F:metal ion binding"/>
    <property type="evidence" value="ECO:0007669"/>
    <property type="project" value="InterPro"/>
</dbReference>
<comment type="caution">
    <text evidence="2">The sequence shown here is derived from an EMBL/GenBank/DDBJ whole genome shotgun (WGS) entry which is preliminary data.</text>
</comment>
<dbReference type="SUPFAM" id="SSF53807">
    <property type="entry name" value="Helical backbone' metal receptor"/>
    <property type="match status" value="1"/>
</dbReference>
<dbReference type="Pfam" id="PF01297">
    <property type="entry name" value="ZnuA"/>
    <property type="match status" value="1"/>
</dbReference>
<accession>A0A6N8EFC3</accession>
<reference evidence="2 3" key="1">
    <citation type="submission" date="2019-11" db="EMBL/GenBank/DDBJ databases">
        <title>Whole-genome sequence of the anaerobic purple sulfur bacterium Allochromatium palmeri DSM 15591.</title>
        <authorList>
            <person name="Kyndt J.A."/>
            <person name="Meyer T.E."/>
        </authorList>
    </citation>
    <scope>NUCLEOTIDE SEQUENCE [LARGE SCALE GENOMIC DNA]</scope>
    <source>
        <strain evidence="2 3">DSM 15591</strain>
    </source>
</reference>
<proteinExistence type="predicted"/>
<evidence type="ECO:0000256" key="1">
    <source>
        <dbReference type="SAM" id="SignalP"/>
    </source>
</evidence>
<dbReference type="Proteomes" id="UP000434044">
    <property type="component" value="Unassembled WGS sequence"/>
</dbReference>
<name>A0A6N8EFC3_9GAMM</name>
<dbReference type="RefSeq" id="WP_155451494.1">
    <property type="nucleotide sequence ID" value="NZ_WNKT01000059.1"/>
</dbReference>
<dbReference type="InterPro" id="IPR050492">
    <property type="entry name" value="Bact_metal-bind_prot9"/>
</dbReference>
<dbReference type="EMBL" id="WNKT01000059">
    <property type="protein sequence ID" value="MTW22945.1"/>
    <property type="molecule type" value="Genomic_DNA"/>
</dbReference>
<sequence length="297" mass="31435">MPFRILIALVGLLLTGSVLAAPLDVVATTSSMGALVRAVAGERLEPTILAGPERDLHQLQAKPSMMRALRGADLVVAIGAELEVGWLPAAINSAANPAIQPGQEGYFEAAAQVELLDVGGAADRALGDVHTVGNPHVDLDPVRMARIAAALAERLARLDPAGAETYRSGANAFAHAVERRVTDWRARLAGAPGVLLYHRDAVYLLDRFDVPLLGTIESIPGVPPSGQDLLELTNTLKGRAGVVIYAPYQPPQAPAKLARDLGWRVERLPLAPPLDADGTGYLDHIERWVDAIAAARP</sequence>
<keyword evidence="1" id="KW-0732">Signal</keyword>
<dbReference type="InterPro" id="IPR006127">
    <property type="entry name" value="ZnuA-like"/>
</dbReference>
<evidence type="ECO:0000313" key="3">
    <source>
        <dbReference type="Proteomes" id="UP000434044"/>
    </source>
</evidence>
<dbReference type="GO" id="GO:0030001">
    <property type="term" value="P:metal ion transport"/>
    <property type="evidence" value="ECO:0007669"/>
    <property type="project" value="InterPro"/>
</dbReference>
<dbReference type="Gene3D" id="3.40.50.1980">
    <property type="entry name" value="Nitrogenase molybdenum iron protein domain"/>
    <property type="match status" value="2"/>
</dbReference>
<keyword evidence="3" id="KW-1185">Reference proteome</keyword>
<gene>
    <name evidence="2" type="ORF">GJ668_17980</name>
</gene>
<dbReference type="OrthoDB" id="9810636at2"/>
<dbReference type="PANTHER" id="PTHR42953">
    <property type="entry name" value="HIGH-AFFINITY ZINC UPTAKE SYSTEM PROTEIN ZNUA-RELATED"/>
    <property type="match status" value="1"/>
</dbReference>